<dbReference type="AlphaFoldDB" id="A0A8H7CFV9"/>
<keyword evidence="3" id="KW-1185">Reference proteome</keyword>
<proteinExistence type="predicted"/>
<evidence type="ECO:0000313" key="2">
    <source>
        <dbReference type="EMBL" id="KAF7334856.1"/>
    </source>
</evidence>
<dbReference type="InterPro" id="IPR058913">
    <property type="entry name" value="Integrase_dom_put"/>
</dbReference>
<evidence type="ECO:0000259" key="1">
    <source>
        <dbReference type="Pfam" id="PF24764"/>
    </source>
</evidence>
<reference evidence="2" key="1">
    <citation type="submission" date="2020-05" db="EMBL/GenBank/DDBJ databases">
        <title>Mycena genomes resolve the evolution of fungal bioluminescence.</title>
        <authorList>
            <person name="Tsai I.J."/>
        </authorList>
    </citation>
    <scope>NUCLEOTIDE SEQUENCE</scope>
    <source>
        <strain evidence="2">160909Yilan</strain>
    </source>
</reference>
<protein>
    <submittedName>
        <fullName evidence="2">Integrase catalytic domain-containing protein</fullName>
    </submittedName>
</protein>
<organism evidence="2 3">
    <name type="scientific">Mycena sanguinolenta</name>
    <dbReference type="NCBI Taxonomy" id="230812"/>
    <lineage>
        <taxon>Eukaryota</taxon>
        <taxon>Fungi</taxon>
        <taxon>Dikarya</taxon>
        <taxon>Basidiomycota</taxon>
        <taxon>Agaricomycotina</taxon>
        <taxon>Agaricomycetes</taxon>
        <taxon>Agaricomycetidae</taxon>
        <taxon>Agaricales</taxon>
        <taxon>Marasmiineae</taxon>
        <taxon>Mycenaceae</taxon>
        <taxon>Mycena</taxon>
    </lineage>
</organism>
<name>A0A8H7CFV9_9AGAR</name>
<dbReference type="Pfam" id="PF24764">
    <property type="entry name" value="rva_4"/>
    <property type="match status" value="1"/>
</dbReference>
<sequence length="427" mass="47462">MSDPIPPQLANFCEGYWRLEKQVQIALRAHMGDAERLAQQSNRVATFLDAAEQHQDLFLAEELTTLRQNARDMQAALGRAQHRSADPLTEPPIVVISKQPNGKGTGRHRLAIDPTFLGNALKVRGPTGIAKSLQCSARTVRRRALREGLVQPGAPMRRHELQDDGSISVVWQSTGPAISAISNDPEALDFHVADILRTFPRFGREMISGALAARGFRVPRDRIEASACGSTGPQVSAKKWATFFYELEYEEGLCPDNIAHLWLLHHLFIPALNRDALDWADAWNSHKLAIDGERRQTPHEMFMFGLLEDGPRGIGQLATPLPVAESEVGDVRQLGIDWEAQANPGILNHLAENSALDWDVQNPFAAESTPENLSEVVVEPPNCPFTPNEVNHLDAELVQIVDVTSRDMTVRKAVWREALRLCNDLYN</sequence>
<dbReference type="EMBL" id="JACAZH010000044">
    <property type="protein sequence ID" value="KAF7334856.1"/>
    <property type="molecule type" value="Genomic_DNA"/>
</dbReference>
<evidence type="ECO:0000313" key="3">
    <source>
        <dbReference type="Proteomes" id="UP000623467"/>
    </source>
</evidence>
<gene>
    <name evidence="2" type="ORF">MSAN_02361900</name>
</gene>
<accession>A0A8H7CFV9</accession>
<feature type="domain" description="Integrase core" evidence="1">
    <location>
        <begin position="238"/>
        <end position="308"/>
    </location>
</feature>
<dbReference type="Proteomes" id="UP000623467">
    <property type="component" value="Unassembled WGS sequence"/>
</dbReference>
<comment type="caution">
    <text evidence="2">The sequence shown here is derived from an EMBL/GenBank/DDBJ whole genome shotgun (WGS) entry which is preliminary data.</text>
</comment>
<dbReference type="OrthoDB" id="3026850at2759"/>